<proteinExistence type="predicted"/>
<dbReference type="Proteomes" id="UP000230972">
    <property type="component" value="Unassembled WGS sequence"/>
</dbReference>
<organism evidence="1 2">
    <name type="scientific">Candidatus Woesebacteria bacterium CG06_land_8_20_14_3_00_39_27</name>
    <dbReference type="NCBI Taxonomy" id="1975057"/>
    <lineage>
        <taxon>Bacteria</taxon>
        <taxon>Candidatus Woeseibacteriota</taxon>
    </lineage>
</organism>
<reference evidence="2" key="1">
    <citation type="submission" date="2017-09" db="EMBL/GenBank/DDBJ databases">
        <title>Depth-based differentiation of microbial function through sediment-hosted aquifers and enrichment of novel symbionts in the deep terrestrial subsurface.</title>
        <authorList>
            <person name="Probst A.J."/>
            <person name="Ladd B."/>
            <person name="Jarett J.K."/>
            <person name="Geller-Mcgrath D.E."/>
            <person name="Sieber C.M.K."/>
            <person name="Emerson J.B."/>
            <person name="Anantharaman K."/>
            <person name="Thomas B.C."/>
            <person name="Malmstrom R."/>
            <person name="Stieglmeier M."/>
            <person name="Klingl A."/>
            <person name="Woyke T."/>
            <person name="Ryan C.M."/>
            <person name="Banfield J.F."/>
        </authorList>
    </citation>
    <scope>NUCLEOTIDE SEQUENCE [LARGE SCALE GENOMIC DNA]</scope>
</reference>
<name>A0A2M7AQV5_9BACT</name>
<gene>
    <name evidence="1" type="ORF">COS80_00065</name>
</gene>
<protein>
    <submittedName>
        <fullName evidence="1">Uncharacterized protein</fullName>
    </submittedName>
</protein>
<comment type="caution">
    <text evidence="1">The sequence shown here is derived from an EMBL/GenBank/DDBJ whole genome shotgun (WGS) entry which is preliminary data.</text>
</comment>
<evidence type="ECO:0000313" key="1">
    <source>
        <dbReference type="EMBL" id="PIU72021.1"/>
    </source>
</evidence>
<evidence type="ECO:0000313" key="2">
    <source>
        <dbReference type="Proteomes" id="UP000230972"/>
    </source>
</evidence>
<accession>A0A2M7AQV5</accession>
<dbReference type="EMBL" id="PEWC01000002">
    <property type="protein sequence ID" value="PIU72021.1"/>
    <property type="molecule type" value="Genomic_DNA"/>
</dbReference>
<dbReference type="AlphaFoldDB" id="A0A2M7AQV5"/>
<sequence length="93" mass="10241">MMKKYKELIFTVVLIVLVIANVFFTVSVSASGAELTSIEENQSTLLSKNQELTDKITNESSLSTIREKADSLGFSKPENIVYMTAVEPVAKLP</sequence>